<dbReference type="AlphaFoldDB" id="A0A8X6L6Y7"/>
<proteinExistence type="predicted"/>
<gene>
    <name evidence="1" type="ORF">TNCT_336921</name>
</gene>
<sequence>MHQIRFHLENSYQGLRSMLLTSHEDREEARKVLVLMLNSIRTHEAIRQYDIRSLHLLLSCVQCTFPSLHQKQLPFSPLHNFLPSLQRYWCREKQWFPNIRTIPHYVLKKDYLEIYISLYT</sequence>
<keyword evidence="2" id="KW-1185">Reference proteome</keyword>
<evidence type="ECO:0000313" key="2">
    <source>
        <dbReference type="Proteomes" id="UP000887116"/>
    </source>
</evidence>
<dbReference type="Proteomes" id="UP000887116">
    <property type="component" value="Unassembled WGS sequence"/>
</dbReference>
<dbReference type="EMBL" id="BMAO01024548">
    <property type="protein sequence ID" value="GFQ96093.1"/>
    <property type="molecule type" value="Genomic_DNA"/>
</dbReference>
<reference evidence="1" key="1">
    <citation type="submission" date="2020-07" db="EMBL/GenBank/DDBJ databases">
        <title>Multicomponent nature underlies the extraordinary mechanical properties of spider dragline silk.</title>
        <authorList>
            <person name="Kono N."/>
            <person name="Nakamura H."/>
            <person name="Mori M."/>
            <person name="Yoshida Y."/>
            <person name="Ohtoshi R."/>
            <person name="Malay A.D."/>
            <person name="Moran D.A.P."/>
            <person name="Tomita M."/>
            <person name="Numata K."/>
            <person name="Arakawa K."/>
        </authorList>
    </citation>
    <scope>NUCLEOTIDE SEQUENCE</scope>
</reference>
<protein>
    <submittedName>
        <fullName evidence="1">Uncharacterized protein</fullName>
    </submittedName>
</protein>
<organism evidence="1 2">
    <name type="scientific">Trichonephila clavata</name>
    <name type="common">Joro spider</name>
    <name type="synonym">Nephila clavata</name>
    <dbReference type="NCBI Taxonomy" id="2740835"/>
    <lineage>
        <taxon>Eukaryota</taxon>
        <taxon>Metazoa</taxon>
        <taxon>Ecdysozoa</taxon>
        <taxon>Arthropoda</taxon>
        <taxon>Chelicerata</taxon>
        <taxon>Arachnida</taxon>
        <taxon>Araneae</taxon>
        <taxon>Araneomorphae</taxon>
        <taxon>Entelegynae</taxon>
        <taxon>Araneoidea</taxon>
        <taxon>Nephilidae</taxon>
        <taxon>Trichonephila</taxon>
    </lineage>
</organism>
<name>A0A8X6L6Y7_TRICU</name>
<comment type="caution">
    <text evidence="1">The sequence shown here is derived from an EMBL/GenBank/DDBJ whole genome shotgun (WGS) entry which is preliminary data.</text>
</comment>
<accession>A0A8X6L6Y7</accession>
<evidence type="ECO:0000313" key="1">
    <source>
        <dbReference type="EMBL" id="GFQ96093.1"/>
    </source>
</evidence>